<dbReference type="Gene3D" id="3.90.550.10">
    <property type="entry name" value="Spore Coat Polysaccharide Biosynthesis Protein SpsA, Chain A"/>
    <property type="match status" value="1"/>
</dbReference>
<feature type="domain" description="Glycosyltransferase 2-like" evidence="1">
    <location>
        <begin position="4"/>
        <end position="143"/>
    </location>
</feature>
<evidence type="ECO:0000313" key="3">
    <source>
        <dbReference type="Proteomes" id="UP000178017"/>
    </source>
</evidence>
<name>A0A1F5MJE9_9BACT</name>
<gene>
    <name evidence="2" type="ORF">A3B49_00855</name>
</gene>
<dbReference type="InterPro" id="IPR029044">
    <property type="entry name" value="Nucleotide-diphossugar_trans"/>
</dbReference>
<dbReference type="AlphaFoldDB" id="A0A1F5MJE9"/>
<evidence type="ECO:0000259" key="1">
    <source>
        <dbReference type="Pfam" id="PF00535"/>
    </source>
</evidence>
<dbReference type="Pfam" id="PF00535">
    <property type="entry name" value="Glycos_transf_2"/>
    <property type="match status" value="1"/>
</dbReference>
<sequence>MKTSVVVINWNGAEKLKRYLPKILKVEGVDEFLVSDDASVDQSITVINSFPGVRLIKRDKNGGFSSNVNSGVSKAAGDLVFLLNPDAVPDTDCLIKALPYFKDPLLFSVGCNTGGNWSWANFNKGFFWHYMKEGEPETHQTLWARGGSGIFRKNIFDKLGGMDQFFDPYYEEDTDLGYRATKRGYKNLWVKECKVVLPLEKGVIEENISMAKFSRIAQRNQLLFIWKNITSEKLFSEHKMALAKMLLINPKYWSVFLSAYKKWAEVQKKREVEKKESKLTDEEILRMFDT</sequence>
<reference evidence="2 3" key="1">
    <citation type="journal article" date="2016" name="Nat. Commun.">
        <title>Thousands of microbial genomes shed light on interconnected biogeochemical processes in an aquifer system.</title>
        <authorList>
            <person name="Anantharaman K."/>
            <person name="Brown C.T."/>
            <person name="Hug L.A."/>
            <person name="Sharon I."/>
            <person name="Castelle C.J."/>
            <person name="Probst A.J."/>
            <person name="Thomas B.C."/>
            <person name="Singh A."/>
            <person name="Wilkins M.J."/>
            <person name="Karaoz U."/>
            <person name="Brodie E.L."/>
            <person name="Williams K.H."/>
            <person name="Hubbard S.S."/>
            <person name="Banfield J.F."/>
        </authorList>
    </citation>
    <scope>NUCLEOTIDE SEQUENCE [LARGE SCALE GENOMIC DNA]</scope>
</reference>
<dbReference type="SUPFAM" id="SSF53448">
    <property type="entry name" value="Nucleotide-diphospho-sugar transferases"/>
    <property type="match status" value="1"/>
</dbReference>
<accession>A0A1F5MJE9</accession>
<dbReference type="PANTHER" id="PTHR43179">
    <property type="entry name" value="RHAMNOSYLTRANSFERASE WBBL"/>
    <property type="match status" value="1"/>
</dbReference>
<dbReference type="Proteomes" id="UP000178017">
    <property type="component" value="Unassembled WGS sequence"/>
</dbReference>
<organism evidence="2 3">
    <name type="scientific">Candidatus Daviesbacteria bacterium RIFCSPLOWO2_01_FULL_40_24</name>
    <dbReference type="NCBI Taxonomy" id="1797787"/>
    <lineage>
        <taxon>Bacteria</taxon>
        <taxon>Candidatus Daviesiibacteriota</taxon>
    </lineage>
</organism>
<protein>
    <recommendedName>
        <fullName evidence="1">Glycosyltransferase 2-like domain-containing protein</fullName>
    </recommendedName>
</protein>
<comment type="caution">
    <text evidence="2">The sequence shown here is derived from an EMBL/GenBank/DDBJ whole genome shotgun (WGS) entry which is preliminary data.</text>
</comment>
<proteinExistence type="predicted"/>
<dbReference type="InterPro" id="IPR001173">
    <property type="entry name" value="Glyco_trans_2-like"/>
</dbReference>
<dbReference type="PANTHER" id="PTHR43179:SF7">
    <property type="entry name" value="RHAMNOSYLTRANSFERASE WBBL"/>
    <property type="match status" value="1"/>
</dbReference>
<evidence type="ECO:0000313" key="2">
    <source>
        <dbReference type="EMBL" id="OGE65420.1"/>
    </source>
</evidence>
<dbReference type="EMBL" id="MFDO01000018">
    <property type="protein sequence ID" value="OGE65420.1"/>
    <property type="molecule type" value="Genomic_DNA"/>
</dbReference>